<dbReference type="EC" id="2.7.7.60" evidence="7"/>
<dbReference type="PROSITE" id="PS01295">
    <property type="entry name" value="ISPD"/>
    <property type="match status" value="1"/>
</dbReference>
<dbReference type="Pfam" id="PF01128">
    <property type="entry name" value="IspD"/>
    <property type="match status" value="1"/>
</dbReference>
<evidence type="ECO:0000313" key="8">
    <source>
        <dbReference type="EMBL" id="MBC2399992.1"/>
    </source>
</evidence>
<dbReference type="EMBL" id="JAAZWO010000043">
    <property type="protein sequence ID" value="MBC2399992.1"/>
    <property type="molecule type" value="Genomic_DNA"/>
</dbReference>
<dbReference type="Gene3D" id="3.90.550.10">
    <property type="entry name" value="Spore Coat Polysaccharide Biosynthesis Protein SpsA, Chain A"/>
    <property type="match status" value="1"/>
</dbReference>
<evidence type="ECO:0000256" key="5">
    <source>
        <dbReference type="ARBA" id="ARBA00022695"/>
    </source>
</evidence>
<dbReference type="InterPro" id="IPR001228">
    <property type="entry name" value="IspD"/>
</dbReference>
<evidence type="ECO:0000256" key="6">
    <source>
        <dbReference type="ARBA" id="ARBA00023229"/>
    </source>
</evidence>
<dbReference type="FunFam" id="3.90.550.10:FF:000003">
    <property type="entry name" value="2-C-methyl-D-erythritol 4-phosphate cytidylyltransferase"/>
    <property type="match status" value="1"/>
</dbReference>
<dbReference type="NCBIfam" id="NF001183">
    <property type="entry name" value="PRK00155.1-3"/>
    <property type="match status" value="1"/>
</dbReference>
<dbReference type="RefSeq" id="WP_035147383.1">
    <property type="nucleotide sequence ID" value="NZ_JAAZWO010000043.1"/>
</dbReference>
<keyword evidence="4 7" id="KW-0808">Transferase</keyword>
<evidence type="ECO:0000256" key="1">
    <source>
        <dbReference type="ARBA" id="ARBA00001282"/>
    </source>
</evidence>
<evidence type="ECO:0000256" key="4">
    <source>
        <dbReference type="ARBA" id="ARBA00022679"/>
    </source>
</evidence>
<evidence type="ECO:0000256" key="7">
    <source>
        <dbReference type="HAMAP-Rule" id="MF_00108"/>
    </source>
</evidence>
<comment type="function">
    <text evidence="7">Catalyzes the formation of 4-diphosphocytidyl-2-C-methyl-D-erythritol from CTP and 2-C-methyl-D-erythritol 4-phosphate (MEP).</text>
</comment>
<sequence>MRENCAIVVAAGKGTRMGKGINKQFLKIKDKPILVYTLEVFNNHPKIDRIILVAAKEEVQYCKSNIVEKYNINKVKSIVSGGKNRQESVFNGLKEIRDANIVLIHDGARPFVKNNIISKGIEYAEMYGACSCGVKPKDTVKVKDIKGFLIKSIDRNTLINIQTPQCFKYELILKCHEDVVDKENDFTDDTSIVEFFGHKVYIYDGDYSNIKITTPEDMVFAEAILEKLY</sequence>
<dbReference type="GO" id="GO:0019288">
    <property type="term" value="P:isopentenyl diphosphate biosynthetic process, methylerythritol 4-phosphate pathway"/>
    <property type="evidence" value="ECO:0007669"/>
    <property type="project" value="UniProtKB-UniRule"/>
</dbReference>
<comment type="catalytic activity">
    <reaction evidence="1 7">
        <text>2-C-methyl-D-erythritol 4-phosphate + CTP + H(+) = 4-CDP-2-C-methyl-D-erythritol + diphosphate</text>
        <dbReference type="Rhea" id="RHEA:13429"/>
        <dbReference type="ChEBI" id="CHEBI:15378"/>
        <dbReference type="ChEBI" id="CHEBI:33019"/>
        <dbReference type="ChEBI" id="CHEBI:37563"/>
        <dbReference type="ChEBI" id="CHEBI:57823"/>
        <dbReference type="ChEBI" id="CHEBI:58262"/>
        <dbReference type="EC" id="2.7.7.60"/>
    </reaction>
</comment>
<comment type="similarity">
    <text evidence="3 7">Belongs to the IspD/TarI cytidylyltransferase family. IspD subfamily.</text>
</comment>
<feature type="site" description="Transition state stabilizer" evidence="7">
    <location>
        <position position="23"/>
    </location>
</feature>
<proteinExistence type="inferred from homology"/>
<gene>
    <name evidence="7 8" type="primary">ispD</name>
    <name evidence="8" type="ORF">HGG79_19830</name>
</gene>
<comment type="caution">
    <text evidence="8">The sequence shown here is derived from an EMBL/GenBank/DDBJ whole genome shotgun (WGS) entry which is preliminary data.</text>
</comment>
<dbReference type="CDD" id="cd02516">
    <property type="entry name" value="CDP-ME_synthetase"/>
    <property type="match status" value="1"/>
</dbReference>
<protein>
    <recommendedName>
        <fullName evidence="7">2-C-methyl-D-erythritol 4-phosphate cytidylyltransferase</fullName>
        <ecNumber evidence="7">2.7.7.60</ecNumber>
    </recommendedName>
    <alternativeName>
        <fullName evidence="7">4-diphosphocytidyl-2C-methyl-D-erythritol synthase</fullName>
    </alternativeName>
    <alternativeName>
        <fullName evidence="7">MEP cytidylyltransferase</fullName>
        <shortName evidence="7">MCT</shortName>
    </alternativeName>
</protein>
<dbReference type="NCBIfam" id="TIGR00453">
    <property type="entry name" value="ispD"/>
    <property type="match status" value="1"/>
</dbReference>
<keyword evidence="9" id="KW-1185">Reference proteome</keyword>
<evidence type="ECO:0000256" key="3">
    <source>
        <dbReference type="ARBA" id="ARBA00009789"/>
    </source>
</evidence>
<feature type="site" description="Transition state stabilizer" evidence="7">
    <location>
        <position position="16"/>
    </location>
</feature>
<comment type="pathway">
    <text evidence="2 7">Isoprenoid biosynthesis; isopentenyl diphosphate biosynthesis via DXP pathway; isopentenyl diphosphate from 1-deoxy-D-xylulose 5-phosphate: step 2/6.</text>
</comment>
<keyword evidence="6 7" id="KW-0414">Isoprene biosynthesis</keyword>
<dbReference type="AlphaFoldDB" id="A0A923EB41"/>
<feature type="site" description="Positions MEP for the nucleophilic attack" evidence="7">
    <location>
        <position position="211"/>
    </location>
</feature>
<name>A0A923EB41_CLOTT</name>
<dbReference type="PANTHER" id="PTHR32125">
    <property type="entry name" value="2-C-METHYL-D-ERYTHRITOL 4-PHOSPHATE CYTIDYLYLTRANSFERASE, CHLOROPLASTIC"/>
    <property type="match status" value="1"/>
</dbReference>
<keyword evidence="5 7" id="KW-0548">Nucleotidyltransferase</keyword>
<dbReference type="InterPro" id="IPR018294">
    <property type="entry name" value="ISPD_synthase_CS"/>
</dbReference>
<evidence type="ECO:0000313" key="9">
    <source>
        <dbReference type="Proteomes" id="UP000563151"/>
    </source>
</evidence>
<dbReference type="Proteomes" id="UP000563151">
    <property type="component" value="Unassembled WGS sequence"/>
</dbReference>
<evidence type="ECO:0000256" key="2">
    <source>
        <dbReference type="ARBA" id="ARBA00004787"/>
    </source>
</evidence>
<dbReference type="SUPFAM" id="SSF53448">
    <property type="entry name" value="Nucleotide-diphospho-sugar transferases"/>
    <property type="match status" value="1"/>
</dbReference>
<dbReference type="InterPro" id="IPR034683">
    <property type="entry name" value="IspD/TarI"/>
</dbReference>
<dbReference type="InterPro" id="IPR029044">
    <property type="entry name" value="Nucleotide-diphossugar_trans"/>
</dbReference>
<dbReference type="HAMAP" id="MF_00108">
    <property type="entry name" value="IspD"/>
    <property type="match status" value="1"/>
</dbReference>
<organism evidence="8 9">
    <name type="scientific">Clostridium tetanomorphum</name>
    <dbReference type="NCBI Taxonomy" id="1553"/>
    <lineage>
        <taxon>Bacteria</taxon>
        <taxon>Bacillati</taxon>
        <taxon>Bacillota</taxon>
        <taxon>Clostridia</taxon>
        <taxon>Eubacteriales</taxon>
        <taxon>Clostridiaceae</taxon>
        <taxon>Clostridium</taxon>
    </lineage>
</organism>
<dbReference type="PANTHER" id="PTHR32125:SF4">
    <property type="entry name" value="2-C-METHYL-D-ERYTHRITOL 4-PHOSPHATE CYTIDYLYLTRANSFERASE, CHLOROPLASTIC"/>
    <property type="match status" value="1"/>
</dbReference>
<dbReference type="GO" id="GO:0050518">
    <property type="term" value="F:2-C-methyl-D-erythritol 4-phosphate cytidylyltransferase activity"/>
    <property type="evidence" value="ECO:0007669"/>
    <property type="project" value="UniProtKB-UniRule"/>
</dbReference>
<accession>A0A923EB41</accession>
<reference evidence="8 9" key="1">
    <citation type="submission" date="2020-04" db="EMBL/GenBank/DDBJ databases">
        <title>Genomic insights into acetone-butanol-ethanol (ABE) fermentation by sequencing solventogenic clostridia strains.</title>
        <authorList>
            <person name="Brown S."/>
        </authorList>
    </citation>
    <scope>NUCLEOTIDE SEQUENCE [LARGE SCALE GENOMIC DNA]</scope>
    <source>
        <strain evidence="8 9">DJ011</strain>
    </source>
</reference>
<feature type="site" description="Positions MEP for the nucleophilic attack" evidence="7">
    <location>
        <position position="155"/>
    </location>
</feature>
<dbReference type="InterPro" id="IPR050088">
    <property type="entry name" value="IspD/TarI_cytidylyltransf_bact"/>
</dbReference>